<sequence length="107" mass="11896">MLTNDEAKMIAATILKQLGGGRFRAMTGARELFAHNEGSGGCSFKLPRIPGVKINYVKIILNANDLYDVTFGRIFKDEYKVISEFKDVYNDQLIGLFEDETGLATSL</sequence>
<reference evidence="2" key="1">
    <citation type="submission" date="2016-10" db="EMBL/GenBank/DDBJ databases">
        <authorList>
            <person name="Varghese N."/>
            <person name="Submissions S."/>
        </authorList>
    </citation>
    <scope>NUCLEOTIDE SEQUENCE [LARGE SCALE GENOMIC DNA]</scope>
    <source>
        <strain evidence="2">Nm10</strain>
    </source>
</reference>
<protein>
    <submittedName>
        <fullName evidence="1">Uncharacterized protein</fullName>
    </submittedName>
</protein>
<dbReference type="EMBL" id="FNLN01000014">
    <property type="protein sequence ID" value="SDT96668.1"/>
    <property type="molecule type" value="Genomic_DNA"/>
</dbReference>
<dbReference type="Proteomes" id="UP000182882">
    <property type="component" value="Unassembled WGS sequence"/>
</dbReference>
<gene>
    <name evidence="1" type="ORF">SAMN05216406_11429</name>
</gene>
<evidence type="ECO:0000313" key="1">
    <source>
        <dbReference type="EMBL" id="SDT96668.1"/>
    </source>
</evidence>
<proteinExistence type="predicted"/>
<dbReference type="KEGG" id="nur:ATY38_12195"/>
<keyword evidence="2" id="KW-1185">Reference proteome</keyword>
<accession>A0A1H2EPJ5</accession>
<dbReference type="RefSeq" id="WP_062559546.1">
    <property type="nucleotide sequence ID" value="NZ_CP013341.1"/>
</dbReference>
<dbReference type="AlphaFoldDB" id="A0A1H2EPJ5"/>
<organism evidence="1 2">
    <name type="scientific">Nitrosomonas ureae</name>
    <dbReference type="NCBI Taxonomy" id="44577"/>
    <lineage>
        <taxon>Bacteria</taxon>
        <taxon>Pseudomonadati</taxon>
        <taxon>Pseudomonadota</taxon>
        <taxon>Betaproteobacteria</taxon>
        <taxon>Nitrosomonadales</taxon>
        <taxon>Nitrosomonadaceae</taxon>
        <taxon>Nitrosomonas</taxon>
    </lineage>
</organism>
<evidence type="ECO:0000313" key="2">
    <source>
        <dbReference type="Proteomes" id="UP000182882"/>
    </source>
</evidence>
<name>A0A1H2EPJ5_9PROT</name>